<keyword evidence="2" id="KW-1185">Reference proteome</keyword>
<accession>A0A7W6CYX5</accession>
<protein>
    <submittedName>
        <fullName evidence="1">Uncharacterized protein</fullName>
    </submittedName>
</protein>
<reference evidence="1 2" key="1">
    <citation type="submission" date="2020-08" db="EMBL/GenBank/DDBJ databases">
        <title>Genomic Encyclopedia of Type Strains, Phase IV (KMG-IV): sequencing the most valuable type-strain genomes for metagenomic binning, comparative biology and taxonomic classification.</title>
        <authorList>
            <person name="Goeker M."/>
        </authorList>
    </citation>
    <scope>NUCLEOTIDE SEQUENCE [LARGE SCALE GENOMIC DNA]</scope>
    <source>
        <strain evidence="1 2">DSM 25481</strain>
    </source>
</reference>
<evidence type="ECO:0000313" key="1">
    <source>
        <dbReference type="EMBL" id="MBB3973615.1"/>
    </source>
</evidence>
<comment type="caution">
    <text evidence="1">The sequence shown here is derived from an EMBL/GenBank/DDBJ whole genome shotgun (WGS) entry which is preliminary data.</text>
</comment>
<organism evidence="1 2">
    <name type="scientific">Hansschlegelia beijingensis</name>
    <dbReference type="NCBI Taxonomy" id="1133344"/>
    <lineage>
        <taxon>Bacteria</taxon>
        <taxon>Pseudomonadati</taxon>
        <taxon>Pseudomonadota</taxon>
        <taxon>Alphaproteobacteria</taxon>
        <taxon>Hyphomicrobiales</taxon>
        <taxon>Methylopilaceae</taxon>
        <taxon>Hansschlegelia</taxon>
    </lineage>
</organism>
<dbReference type="EMBL" id="JACIDR010000003">
    <property type="protein sequence ID" value="MBB3973615.1"/>
    <property type="molecule type" value="Genomic_DNA"/>
</dbReference>
<evidence type="ECO:0000313" key="2">
    <source>
        <dbReference type="Proteomes" id="UP000528964"/>
    </source>
</evidence>
<dbReference type="Proteomes" id="UP000528964">
    <property type="component" value="Unassembled WGS sequence"/>
</dbReference>
<gene>
    <name evidence="1" type="ORF">GGR24_002285</name>
</gene>
<name>A0A7W6CYX5_9HYPH</name>
<proteinExistence type="predicted"/>
<sequence>MPIVRKQTSRLAPGMGEGPAFPTATRALANRLRAIRRFIAPGQGAAAPVAPCAA</sequence>
<dbReference type="AlphaFoldDB" id="A0A7W6CYX5"/>